<evidence type="ECO:0000256" key="1">
    <source>
        <dbReference type="SAM" id="Phobius"/>
    </source>
</evidence>
<name>A0A5K7X1C4_9BACT</name>
<feature type="transmembrane region" description="Helical" evidence="1">
    <location>
        <begin position="159"/>
        <end position="183"/>
    </location>
</feature>
<feature type="transmembrane region" description="Helical" evidence="1">
    <location>
        <begin position="50"/>
        <end position="68"/>
    </location>
</feature>
<reference evidence="4" key="1">
    <citation type="submission" date="2019-10" db="EMBL/GenBank/DDBJ databases">
        <title>Lacipirellula parvula gen. nov., sp. nov., representing a lineage of planctomycetes widespread in freshwater anoxic habitats, and description of the family Lacipirellulaceae.</title>
        <authorList>
            <person name="Dedysh S.N."/>
            <person name="Kulichevskaya I.S."/>
            <person name="Beletsky A.V."/>
            <person name="Rakitin A.L."/>
            <person name="Mardanov A.V."/>
            <person name="Ivanova A.A."/>
            <person name="Saltykova V.X."/>
            <person name="Rijpstra W.I.C."/>
            <person name="Sinninghe Damste J.S."/>
            <person name="Ravin N.V."/>
        </authorList>
    </citation>
    <scope>NUCLEOTIDE SEQUENCE [LARGE SCALE GENOMIC DNA]</scope>
    <source>
        <strain evidence="4">PX69</strain>
    </source>
</reference>
<dbReference type="EMBL" id="AP021861">
    <property type="protein sequence ID" value="BBO30444.1"/>
    <property type="molecule type" value="Genomic_DNA"/>
</dbReference>
<keyword evidence="1" id="KW-0812">Transmembrane</keyword>
<dbReference type="Pfam" id="PF20382">
    <property type="entry name" value="DUF6677"/>
    <property type="match status" value="1"/>
</dbReference>
<dbReference type="AlphaFoldDB" id="A0A5K7X1C4"/>
<evidence type="ECO:0000259" key="2">
    <source>
        <dbReference type="Pfam" id="PF20382"/>
    </source>
</evidence>
<gene>
    <name evidence="3" type="ORF">PLANPX_0056</name>
</gene>
<accession>A0A5K7X1C4</accession>
<keyword evidence="1" id="KW-0472">Membrane</keyword>
<dbReference type="RefSeq" id="WP_152096787.1">
    <property type="nucleotide sequence ID" value="NZ_AP021861.1"/>
</dbReference>
<keyword evidence="4" id="KW-1185">Reference proteome</keyword>
<dbReference type="InterPro" id="IPR046499">
    <property type="entry name" value="DUF6677"/>
</dbReference>
<proteinExistence type="predicted"/>
<feature type="domain" description="DUF6677" evidence="2">
    <location>
        <begin position="28"/>
        <end position="187"/>
    </location>
</feature>
<evidence type="ECO:0000313" key="3">
    <source>
        <dbReference type="EMBL" id="BBO30444.1"/>
    </source>
</evidence>
<protein>
    <recommendedName>
        <fullName evidence="2">DUF6677 domain-containing protein</fullName>
    </recommendedName>
</protein>
<sequence>MAKAVLPAGYDVPESAQPIAIELKEPWIAALLAWLVPGLGHVYQGRTGKGALFFVCVFGTFVFGLFLSQGKAVYASMPGQQPWRWQYYCQLGVGLPAMPALVQRRLRSQGQPALFDGFMAPPFDTPQSLVDASGNKSQQPNQLAEWTVAMHPMFEVGTIYTVIAGLLNILVICDAYAGPLVLLPKRKSDEST</sequence>
<evidence type="ECO:0000313" key="4">
    <source>
        <dbReference type="Proteomes" id="UP000326837"/>
    </source>
</evidence>
<keyword evidence="1" id="KW-1133">Transmembrane helix</keyword>
<organism evidence="3 4">
    <name type="scientific">Lacipirellula parvula</name>
    <dbReference type="NCBI Taxonomy" id="2650471"/>
    <lineage>
        <taxon>Bacteria</taxon>
        <taxon>Pseudomonadati</taxon>
        <taxon>Planctomycetota</taxon>
        <taxon>Planctomycetia</taxon>
        <taxon>Pirellulales</taxon>
        <taxon>Lacipirellulaceae</taxon>
        <taxon>Lacipirellula</taxon>
    </lineage>
</organism>
<dbReference type="KEGG" id="lpav:PLANPX_0056"/>
<dbReference type="Proteomes" id="UP000326837">
    <property type="component" value="Chromosome"/>
</dbReference>